<dbReference type="GeneID" id="39852172"/>
<feature type="transmembrane region" description="Helical" evidence="1">
    <location>
        <begin position="45"/>
        <end position="66"/>
    </location>
</feature>
<accession>A0A4D6HQ47</accession>
<gene>
    <name evidence="2" type="ORF">DV706_12960</name>
</gene>
<reference evidence="2 3" key="1">
    <citation type="journal article" date="2019" name="Nat. Commun.">
        <title>A new type of DNA phosphorothioation-based antiviral system in archaea.</title>
        <authorList>
            <person name="Xiong L."/>
            <person name="Liu S."/>
            <person name="Chen S."/>
            <person name="Xiao Y."/>
            <person name="Zhu B."/>
            <person name="Gao Y."/>
            <person name="Zhang Y."/>
            <person name="Chen B."/>
            <person name="Luo J."/>
            <person name="Deng Z."/>
            <person name="Chen X."/>
            <person name="Wang L."/>
            <person name="Chen S."/>
        </authorList>
    </citation>
    <scope>NUCLEOTIDE SEQUENCE [LARGE SCALE GENOMIC DNA]</scope>
    <source>
        <strain evidence="2 3">JCM 10635</strain>
    </source>
</reference>
<evidence type="ECO:0000313" key="2">
    <source>
        <dbReference type="EMBL" id="QCC55296.1"/>
    </source>
</evidence>
<sequence>MEDHAVSRTVPGSVGLLGALVVAGLAVLGGWGFVDGVVLESTSAYLAPTVAVLAVTVVVVGALIALGARSKQWREGPYW</sequence>
<feature type="transmembrane region" description="Helical" evidence="1">
    <location>
        <begin position="12"/>
        <end position="33"/>
    </location>
</feature>
<dbReference type="AlphaFoldDB" id="A0A4D6HQ47"/>
<keyword evidence="1" id="KW-0472">Membrane</keyword>
<evidence type="ECO:0000256" key="1">
    <source>
        <dbReference type="SAM" id="Phobius"/>
    </source>
</evidence>
<dbReference type="KEGG" id="nbg:DV706_12960"/>
<name>A0A4D6HQ47_9EURY</name>
<evidence type="ECO:0000313" key="3">
    <source>
        <dbReference type="Proteomes" id="UP000296822"/>
    </source>
</evidence>
<dbReference type="Proteomes" id="UP000296822">
    <property type="component" value="Chromosome"/>
</dbReference>
<organism evidence="2 3">
    <name type="scientific">Natronorubrum bangense</name>
    <dbReference type="NCBI Taxonomy" id="61858"/>
    <lineage>
        <taxon>Archaea</taxon>
        <taxon>Methanobacteriati</taxon>
        <taxon>Methanobacteriota</taxon>
        <taxon>Stenosarchaea group</taxon>
        <taxon>Halobacteria</taxon>
        <taxon>Halobacteriales</taxon>
        <taxon>Natrialbaceae</taxon>
        <taxon>Natronorubrum</taxon>
    </lineage>
</organism>
<dbReference type="EMBL" id="CP031305">
    <property type="protein sequence ID" value="QCC55296.1"/>
    <property type="molecule type" value="Genomic_DNA"/>
</dbReference>
<proteinExistence type="predicted"/>
<protein>
    <submittedName>
        <fullName evidence="2">Uncharacterized protein</fullName>
    </submittedName>
</protein>
<keyword evidence="1" id="KW-1133">Transmembrane helix</keyword>
<keyword evidence="1" id="KW-0812">Transmembrane</keyword>
<dbReference type="RefSeq" id="WP_006064512.1">
    <property type="nucleotide sequence ID" value="NZ_CP031305.1"/>
</dbReference>